<proteinExistence type="predicted"/>
<evidence type="ECO:0000313" key="2">
    <source>
        <dbReference type="EMBL" id="SFF98810.1"/>
    </source>
</evidence>
<reference evidence="3" key="1">
    <citation type="submission" date="2016-10" db="EMBL/GenBank/DDBJ databases">
        <authorList>
            <person name="Varghese N."/>
            <person name="Submissions S."/>
        </authorList>
    </citation>
    <scope>NUCLEOTIDE SEQUENCE [LARGE SCALE GENOMIC DNA]</scope>
    <source>
        <strain evidence="3">DSM 17038</strain>
    </source>
</reference>
<keyword evidence="1" id="KW-0472">Membrane</keyword>
<dbReference type="EMBL" id="FOOX01000001">
    <property type="protein sequence ID" value="SFF98810.1"/>
    <property type="molecule type" value="Genomic_DNA"/>
</dbReference>
<sequence length="47" mass="4979">MFGKYRWLLRLIGLAIIAVALLGNLPGAWPIGIGIVGLVVFFLAGPT</sequence>
<dbReference type="STRING" id="341036.SAMN05660649_00359"/>
<dbReference type="AlphaFoldDB" id="A0A1I2N6T0"/>
<keyword evidence="1" id="KW-0812">Transmembrane</keyword>
<protein>
    <recommendedName>
        <fullName evidence="4">DUF2892 domain-containing protein</fullName>
    </recommendedName>
</protein>
<evidence type="ECO:0000313" key="3">
    <source>
        <dbReference type="Proteomes" id="UP000199337"/>
    </source>
</evidence>
<evidence type="ECO:0000256" key="1">
    <source>
        <dbReference type="SAM" id="Phobius"/>
    </source>
</evidence>
<feature type="transmembrane region" description="Helical" evidence="1">
    <location>
        <begin position="7"/>
        <end position="23"/>
    </location>
</feature>
<organism evidence="2 3">
    <name type="scientific">Desulfotruncus arcticus DSM 17038</name>
    <dbReference type="NCBI Taxonomy" id="1121424"/>
    <lineage>
        <taxon>Bacteria</taxon>
        <taxon>Bacillati</taxon>
        <taxon>Bacillota</taxon>
        <taxon>Clostridia</taxon>
        <taxon>Eubacteriales</taxon>
        <taxon>Desulfallaceae</taxon>
        <taxon>Desulfotruncus</taxon>
    </lineage>
</organism>
<feature type="transmembrane region" description="Helical" evidence="1">
    <location>
        <begin position="29"/>
        <end position="45"/>
    </location>
</feature>
<gene>
    <name evidence="2" type="ORF">SAMN05660649_00359</name>
</gene>
<keyword evidence="1" id="KW-1133">Transmembrane helix</keyword>
<evidence type="ECO:0008006" key="4">
    <source>
        <dbReference type="Google" id="ProtNLM"/>
    </source>
</evidence>
<name>A0A1I2N6T0_9FIRM</name>
<dbReference type="Proteomes" id="UP000199337">
    <property type="component" value="Unassembled WGS sequence"/>
</dbReference>
<accession>A0A1I2N6T0</accession>
<keyword evidence="3" id="KW-1185">Reference proteome</keyword>